<accession>A0A1E3PQE2</accession>
<dbReference type="EMBL" id="KV454407">
    <property type="protein sequence ID" value="ODQ67663.1"/>
    <property type="molecule type" value="Genomic_DNA"/>
</dbReference>
<protein>
    <recommendedName>
        <fullName evidence="1">GSKIP domain-containing protein</fullName>
    </recommendedName>
</protein>
<sequence length="145" mass="16790">MLFKEVSGETIQIEIRTFIKEYASMVKRVTYEDTPTRLYDADNNRDRKDDSKTPVTTALNVETLEGVFLTIKLSQKGWEITRQDSRSLPTISDKTYNVYETSESLMMDVSPSFMDKWNEHLMISLNGLENFNHDRFAGSGEEDED</sequence>
<feature type="domain" description="GSKIP" evidence="1">
    <location>
        <begin position="53"/>
        <end position="127"/>
    </location>
</feature>
<dbReference type="Proteomes" id="UP000095009">
    <property type="component" value="Unassembled WGS sequence"/>
</dbReference>
<evidence type="ECO:0000313" key="3">
    <source>
        <dbReference type="Proteomes" id="UP000095009"/>
    </source>
</evidence>
<gene>
    <name evidence="2" type="ORF">NADFUDRAFT_82076</name>
</gene>
<keyword evidence="3" id="KW-1185">Reference proteome</keyword>
<dbReference type="AlphaFoldDB" id="A0A1E3PQE2"/>
<name>A0A1E3PQE2_9ASCO</name>
<organism evidence="2 3">
    <name type="scientific">Nadsonia fulvescens var. elongata DSM 6958</name>
    <dbReference type="NCBI Taxonomy" id="857566"/>
    <lineage>
        <taxon>Eukaryota</taxon>
        <taxon>Fungi</taxon>
        <taxon>Dikarya</taxon>
        <taxon>Ascomycota</taxon>
        <taxon>Saccharomycotina</taxon>
        <taxon>Dipodascomycetes</taxon>
        <taxon>Dipodascales</taxon>
        <taxon>Dipodascales incertae sedis</taxon>
        <taxon>Nadsonia</taxon>
    </lineage>
</organism>
<reference evidence="2 3" key="1">
    <citation type="journal article" date="2016" name="Proc. Natl. Acad. Sci. U.S.A.">
        <title>Comparative genomics of biotechnologically important yeasts.</title>
        <authorList>
            <person name="Riley R."/>
            <person name="Haridas S."/>
            <person name="Wolfe K.H."/>
            <person name="Lopes M.R."/>
            <person name="Hittinger C.T."/>
            <person name="Goeker M."/>
            <person name="Salamov A.A."/>
            <person name="Wisecaver J.H."/>
            <person name="Long T.M."/>
            <person name="Calvey C.H."/>
            <person name="Aerts A.L."/>
            <person name="Barry K.W."/>
            <person name="Choi C."/>
            <person name="Clum A."/>
            <person name="Coughlan A.Y."/>
            <person name="Deshpande S."/>
            <person name="Douglass A.P."/>
            <person name="Hanson S.J."/>
            <person name="Klenk H.-P."/>
            <person name="LaButti K.M."/>
            <person name="Lapidus A."/>
            <person name="Lindquist E.A."/>
            <person name="Lipzen A.M."/>
            <person name="Meier-Kolthoff J.P."/>
            <person name="Ohm R.A."/>
            <person name="Otillar R.P."/>
            <person name="Pangilinan J.L."/>
            <person name="Peng Y."/>
            <person name="Rokas A."/>
            <person name="Rosa C.A."/>
            <person name="Scheuner C."/>
            <person name="Sibirny A.A."/>
            <person name="Slot J.C."/>
            <person name="Stielow J.B."/>
            <person name="Sun H."/>
            <person name="Kurtzman C.P."/>
            <person name="Blackwell M."/>
            <person name="Grigoriev I.V."/>
            <person name="Jeffries T.W."/>
        </authorList>
    </citation>
    <scope>NUCLEOTIDE SEQUENCE [LARGE SCALE GENOMIC DNA]</scope>
    <source>
        <strain evidence="2 3">DSM 6958</strain>
    </source>
</reference>
<dbReference type="InterPro" id="IPR007967">
    <property type="entry name" value="GSKIP_dom"/>
</dbReference>
<dbReference type="OrthoDB" id="5804279at2759"/>
<dbReference type="InterPro" id="IPR023231">
    <property type="entry name" value="GSKIP_dom_sf"/>
</dbReference>
<dbReference type="Gene3D" id="3.30.2280.10">
    <property type="entry name" value="Hypothetical protein (hspc210)"/>
    <property type="match status" value="1"/>
</dbReference>
<evidence type="ECO:0000313" key="2">
    <source>
        <dbReference type="EMBL" id="ODQ67663.1"/>
    </source>
</evidence>
<evidence type="ECO:0000259" key="1">
    <source>
        <dbReference type="Pfam" id="PF05303"/>
    </source>
</evidence>
<dbReference type="Pfam" id="PF05303">
    <property type="entry name" value="GSKIP_dom"/>
    <property type="match status" value="1"/>
</dbReference>
<dbReference type="SUPFAM" id="SSF103107">
    <property type="entry name" value="Hypothetical protein c14orf129, hspc210"/>
    <property type="match status" value="1"/>
</dbReference>
<proteinExistence type="predicted"/>